<keyword evidence="4" id="KW-1185">Reference proteome</keyword>
<feature type="chain" id="PRO_5015630697" evidence="2">
    <location>
        <begin position="18"/>
        <end position="390"/>
    </location>
</feature>
<protein>
    <submittedName>
        <fullName evidence="3">Uncharacterized protein</fullName>
    </submittedName>
</protein>
<gene>
    <name evidence="3" type="ORF">BB560_000969</name>
</gene>
<name>A0A2T9ZIW9_9FUNG</name>
<proteinExistence type="predicted"/>
<organism evidence="3 4">
    <name type="scientific">Smittium megazygosporum</name>
    <dbReference type="NCBI Taxonomy" id="133381"/>
    <lineage>
        <taxon>Eukaryota</taxon>
        <taxon>Fungi</taxon>
        <taxon>Fungi incertae sedis</taxon>
        <taxon>Zoopagomycota</taxon>
        <taxon>Kickxellomycotina</taxon>
        <taxon>Harpellomycetes</taxon>
        <taxon>Harpellales</taxon>
        <taxon>Legeriomycetaceae</taxon>
        <taxon>Smittium</taxon>
    </lineage>
</organism>
<evidence type="ECO:0000313" key="3">
    <source>
        <dbReference type="EMBL" id="PVV04529.1"/>
    </source>
</evidence>
<evidence type="ECO:0000256" key="2">
    <source>
        <dbReference type="SAM" id="SignalP"/>
    </source>
</evidence>
<keyword evidence="1" id="KW-0175">Coiled coil</keyword>
<keyword evidence="2" id="KW-0732">Signal</keyword>
<feature type="coiled-coil region" evidence="1">
    <location>
        <begin position="146"/>
        <end position="176"/>
    </location>
</feature>
<dbReference type="AlphaFoldDB" id="A0A2T9ZIW9"/>
<dbReference type="Proteomes" id="UP000245609">
    <property type="component" value="Unassembled WGS sequence"/>
</dbReference>
<feature type="signal peptide" evidence="2">
    <location>
        <begin position="1"/>
        <end position="17"/>
    </location>
</feature>
<sequence length="390" mass="45346">MKWYLQFFLAFSFLIESEVISLAELGNKTNDSRNNEGFEYSTQSTFETAVRRDSIKNVHIQELENSSPTLPFNGILSGIFQSKCSEQPSSDSGMYSDFCENQISGLLESFDSKREYDLSPEKNIRNVDNSIKLGKRNQHIFSTPKIDNLDFEISNIKNSLLEIQKEQKEILNLLKQTFQIHNYNQDNFEEEFTSIINKIIKNHEFSTRTMFKKYTGDTISEILQYAFLGTNSDNDQLQSHENFFTQLINDSVSFIEDLKGSNLALWSIVSFQSISEQSNKRFNDLKGKFSVYLDNDENFLVPEIKSMMIFLSNSKDYNNKLWNKEKIFQLSLAVNKNFNKIYEGFPNNLEESAVRMIRSFSEIFQKADNSVRNIFYQSFLNKAAIFKLNS</sequence>
<dbReference type="EMBL" id="MBFS01000113">
    <property type="protein sequence ID" value="PVV04529.1"/>
    <property type="molecule type" value="Genomic_DNA"/>
</dbReference>
<evidence type="ECO:0000256" key="1">
    <source>
        <dbReference type="SAM" id="Coils"/>
    </source>
</evidence>
<evidence type="ECO:0000313" key="4">
    <source>
        <dbReference type="Proteomes" id="UP000245609"/>
    </source>
</evidence>
<reference evidence="3 4" key="1">
    <citation type="journal article" date="2018" name="MBio">
        <title>Comparative Genomics Reveals the Core Gene Toolbox for the Fungus-Insect Symbiosis.</title>
        <authorList>
            <person name="Wang Y."/>
            <person name="Stata M."/>
            <person name="Wang W."/>
            <person name="Stajich J.E."/>
            <person name="White M.M."/>
            <person name="Moncalvo J.M."/>
        </authorList>
    </citation>
    <scope>NUCLEOTIDE SEQUENCE [LARGE SCALE GENOMIC DNA]</scope>
    <source>
        <strain evidence="3 4">SC-DP-2</strain>
    </source>
</reference>
<comment type="caution">
    <text evidence="3">The sequence shown here is derived from an EMBL/GenBank/DDBJ whole genome shotgun (WGS) entry which is preliminary data.</text>
</comment>
<accession>A0A2T9ZIW9</accession>